<sequence>MTVETNNYYGKISISGEAIAVVAGYAALDCYGVVDLVSKNLKDNIKELIKRKKYSKGVKISTVENRIFIDIYCILKYGVSISAVAESLKKSVKYSVENFTGMIVDTVNVHVVGVRV</sequence>
<dbReference type="Pfam" id="PF03780">
    <property type="entry name" value="Asp23"/>
    <property type="match status" value="1"/>
</dbReference>
<gene>
    <name evidence="2" type="ORF">IAA62_00730</name>
</gene>
<reference evidence="2" key="1">
    <citation type="submission" date="2020-10" db="EMBL/GenBank/DDBJ databases">
        <authorList>
            <person name="Gilroy R."/>
        </authorList>
    </citation>
    <scope>NUCLEOTIDE SEQUENCE</scope>
    <source>
        <strain evidence="2">CHK186-9395</strain>
    </source>
</reference>
<protein>
    <submittedName>
        <fullName evidence="2">Asp23/Gls24 family envelope stress response protein</fullName>
    </submittedName>
</protein>
<dbReference type="Proteomes" id="UP000886861">
    <property type="component" value="Unassembled WGS sequence"/>
</dbReference>
<dbReference type="PANTHER" id="PTHR34297">
    <property type="entry name" value="HYPOTHETICAL CYTOSOLIC PROTEIN-RELATED"/>
    <property type="match status" value="1"/>
</dbReference>
<evidence type="ECO:0000313" key="3">
    <source>
        <dbReference type="Proteomes" id="UP000886861"/>
    </source>
</evidence>
<dbReference type="InterPro" id="IPR005531">
    <property type="entry name" value="Asp23"/>
</dbReference>
<name>A0A9D1NDZ6_9FIRM</name>
<dbReference type="PANTHER" id="PTHR34297:SF2">
    <property type="entry name" value="ASP23_GLS24 FAMILY ENVELOPE STRESS RESPONSE PROTEIN"/>
    <property type="match status" value="1"/>
</dbReference>
<comment type="caution">
    <text evidence="2">The sequence shown here is derived from an EMBL/GenBank/DDBJ whole genome shotgun (WGS) entry which is preliminary data.</text>
</comment>
<comment type="similarity">
    <text evidence="1">Belongs to the asp23 family.</text>
</comment>
<evidence type="ECO:0000313" key="2">
    <source>
        <dbReference type="EMBL" id="HIV01070.1"/>
    </source>
</evidence>
<evidence type="ECO:0000256" key="1">
    <source>
        <dbReference type="ARBA" id="ARBA00005721"/>
    </source>
</evidence>
<organism evidence="2 3">
    <name type="scientific">Candidatus Caccopulliclostridium gallistercoris</name>
    <dbReference type="NCBI Taxonomy" id="2840719"/>
    <lineage>
        <taxon>Bacteria</taxon>
        <taxon>Bacillati</taxon>
        <taxon>Bacillota</taxon>
        <taxon>Clostridia</taxon>
        <taxon>Candidatus Caccopulliclostridium</taxon>
    </lineage>
</organism>
<accession>A0A9D1NDZ6</accession>
<reference evidence="2" key="2">
    <citation type="journal article" date="2021" name="PeerJ">
        <title>Extensive microbial diversity within the chicken gut microbiome revealed by metagenomics and culture.</title>
        <authorList>
            <person name="Gilroy R."/>
            <person name="Ravi A."/>
            <person name="Getino M."/>
            <person name="Pursley I."/>
            <person name="Horton D.L."/>
            <person name="Alikhan N.F."/>
            <person name="Baker D."/>
            <person name="Gharbi K."/>
            <person name="Hall N."/>
            <person name="Watson M."/>
            <person name="Adriaenssens E.M."/>
            <person name="Foster-Nyarko E."/>
            <person name="Jarju S."/>
            <person name="Secka A."/>
            <person name="Antonio M."/>
            <person name="Oren A."/>
            <person name="Chaudhuri R.R."/>
            <person name="La Ragione R."/>
            <person name="Hildebrand F."/>
            <person name="Pallen M.J."/>
        </authorList>
    </citation>
    <scope>NUCLEOTIDE SEQUENCE</scope>
    <source>
        <strain evidence="2">CHK186-9395</strain>
    </source>
</reference>
<dbReference type="AlphaFoldDB" id="A0A9D1NDZ6"/>
<dbReference type="EMBL" id="DVOJ01000003">
    <property type="protein sequence ID" value="HIV01070.1"/>
    <property type="molecule type" value="Genomic_DNA"/>
</dbReference>
<proteinExistence type="inferred from homology"/>